<dbReference type="AlphaFoldDB" id="A0A5C6C1D7"/>
<evidence type="ECO:0000313" key="2">
    <source>
        <dbReference type="Proteomes" id="UP000319908"/>
    </source>
</evidence>
<comment type="caution">
    <text evidence="1">The sequence shown here is derived from an EMBL/GenBank/DDBJ whole genome shotgun (WGS) entry which is preliminary data.</text>
</comment>
<proteinExistence type="predicted"/>
<evidence type="ECO:0000313" key="1">
    <source>
        <dbReference type="EMBL" id="TWU18383.1"/>
    </source>
</evidence>
<name>A0A5C6C1D7_9BACT</name>
<reference evidence="1 2" key="1">
    <citation type="journal article" date="2020" name="Antonie Van Leeuwenhoek">
        <title>Rhodopirellula heiligendammensis sp. nov., Rhodopirellula pilleata sp. nov., and Rhodopirellula solitaria sp. nov. isolated from natural or artificial marine surfaces in Northern Germany and California, USA, and emended description of the genus Rhodopirellula.</title>
        <authorList>
            <person name="Kallscheuer N."/>
            <person name="Wiegand S."/>
            <person name="Jogler M."/>
            <person name="Boedeker C."/>
            <person name="Peeters S.H."/>
            <person name="Rast P."/>
            <person name="Heuer A."/>
            <person name="Jetten M.S.M."/>
            <person name="Rohde M."/>
            <person name="Jogler C."/>
        </authorList>
    </citation>
    <scope>NUCLEOTIDE SEQUENCE [LARGE SCALE GENOMIC DNA]</scope>
    <source>
        <strain evidence="1 2">Poly21</strain>
    </source>
</reference>
<organism evidence="1 2">
    <name type="scientific">Allorhodopirellula heiligendammensis</name>
    <dbReference type="NCBI Taxonomy" id="2714739"/>
    <lineage>
        <taxon>Bacteria</taxon>
        <taxon>Pseudomonadati</taxon>
        <taxon>Planctomycetota</taxon>
        <taxon>Planctomycetia</taxon>
        <taxon>Pirellulales</taxon>
        <taxon>Pirellulaceae</taxon>
        <taxon>Allorhodopirellula</taxon>
    </lineage>
</organism>
<keyword evidence="2" id="KW-1185">Reference proteome</keyword>
<dbReference type="Proteomes" id="UP000319908">
    <property type="component" value="Unassembled WGS sequence"/>
</dbReference>
<protein>
    <submittedName>
        <fullName evidence="1">Uncharacterized protein</fullName>
    </submittedName>
</protein>
<gene>
    <name evidence="1" type="ORF">Poly21_05450</name>
</gene>
<accession>A0A5C6C1D7</accession>
<dbReference type="EMBL" id="SJPU01000001">
    <property type="protein sequence ID" value="TWU18383.1"/>
    <property type="molecule type" value="Genomic_DNA"/>
</dbReference>
<sequence length="58" mass="6170">MFCASPKEGVRSLIEAESGGRILFAVDNQVQAPPIGSQPGWLLILLAESSLQVETISD</sequence>